<dbReference type="Proteomes" id="UP001272515">
    <property type="component" value="Unassembled WGS sequence"/>
</dbReference>
<dbReference type="InterPro" id="IPR017959">
    <property type="entry name" value="Asn/Gln-tRNA_amidoTrfase_suB/E"/>
</dbReference>
<dbReference type="RefSeq" id="WP_317329708.1">
    <property type="nucleotide sequence ID" value="NZ_JAWJZA010000001.1"/>
</dbReference>
<dbReference type="Gene3D" id="1.10.10.410">
    <property type="match status" value="1"/>
</dbReference>
<dbReference type="InterPro" id="IPR018027">
    <property type="entry name" value="Asn/Gln_amidotransferase"/>
</dbReference>
<comment type="function">
    <text evidence="7 10">Allows the formation of correctly charged Asn-tRNA(Asn) or Gln-tRNA(Gln) through the transamidation of misacylated Asp-tRNA(Asn) or Glu-tRNA(Gln) in organisms which lack either or both of asparaginyl-tRNA or glutaminyl-tRNA synthetases. The reaction takes place in the presence of glutamine and ATP through an activated phospho-Asp-tRNA(Asn) or phospho-Glu-tRNA(Gln).</text>
</comment>
<dbReference type="InterPro" id="IPR004413">
    <property type="entry name" value="GatB"/>
</dbReference>
<evidence type="ECO:0000256" key="10">
    <source>
        <dbReference type="HAMAP-Rule" id="MF_00121"/>
    </source>
</evidence>
<evidence type="ECO:0000256" key="4">
    <source>
        <dbReference type="ARBA" id="ARBA00022741"/>
    </source>
</evidence>
<reference evidence="12 13" key="1">
    <citation type="submission" date="2023-10" db="EMBL/GenBank/DDBJ databases">
        <title>Veillonella sp. nov., isolated from a pig farm feces dump.</title>
        <authorList>
            <person name="Chang Y.-H."/>
        </authorList>
    </citation>
    <scope>NUCLEOTIDE SEQUENCE [LARGE SCALE GENOMIC DNA]</scope>
    <source>
        <strain evidence="12 13">YH-vei2233</strain>
    </source>
</reference>
<accession>A0ABU3Z7R9</accession>
<gene>
    <name evidence="10 12" type="primary">gatB</name>
    <name evidence="12" type="ORF">RVY80_03665</name>
</gene>
<dbReference type="InterPro" id="IPR023168">
    <property type="entry name" value="GatB_Yqey_C_2"/>
</dbReference>
<dbReference type="SMART" id="SM00845">
    <property type="entry name" value="GatB_Yqey"/>
    <property type="match status" value="1"/>
</dbReference>
<dbReference type="PANTHER" id="PTHR11659">
    <property type="entry name" value="GLUTAMYL-TRNA GLN AMIDOTRANSFERASE SUBUNIT B MITOCHONDRIAL AND PROKARYOTIC PET112-RELATED"/>
    <property type="match status" value="1"/>
</dbReference>
<comment type="subunit">
    <text evidence="2 10">Heterotrimer of A, B and C subunits.</text>
</comment>
<evidence type="ECO:0000256" key="6">
    <source>
        <dbReference type="ARBA" id="ARBA00022917"/>
    </source>
</evidence>
<dbReference type="Pfam" id="PF02934">
    <property type="entry name" value="GatB_N"/>
    <property type="match status" value="1"/>
</dbReference>
<dbReference type="InterPro" id="IPR042114">
    <property type="entry name" value="GatB_C_1"/>
</dbReference>
<dbReference type="SUPFAM" id="SSF89095">
    <property type="entry name" value="GatB/YqeY motif"/>
    <property type="match status" value="1"/>
</dbReference>
<dbReference type="EC" id="6.3.5.-" evidence="10"/>
<evidence type="ECO:0000256" key="9">
    <source>
        <dbReference type="ARBA" id="ARBA00047913"/>
    </source>
</evidence>
<dbReference type="NCBIfam" id="NF004012">
    <property type="entry name" value="PRK05477.1-2"/>
    <property type="match status" value="1"/>
</dbReference>
<dbReference type="PANTHER" id="PTHR11659:SF0">
    <property type="entry name" value="GLUTAMYL-TRNA(GLN) AMIDOTRANSFERASE SUBUNIT B, MITOCHONDRIAL"/>
    <property type="match status" value="1"/>
</dbReference>
<evidence type="ECO:0000256" key="7">
    <source>
        <dbReference type="ARBA" id="ARBA00024799"/>
    </source>
</evidence>
<evidence type="ECO:0000259" key="11">
    <source>
        <dbReference type="SMART" id="SM00845"/>
    </source>
</evidence>
<name>A0ABU3Z7R9_9FIRM</name>
<keyword evidence="5 10" id="KW-0067">ATP-binding</keyword>
<organism evidence="12 13">
    <name type="scientific">Veillonella absiana</name>
    <dbReference type="NCBI Taxonomy" id="3079305"/>
    <lineage>
        <taxon>Bacteria</taxon>
        <taxon>Bacillati</taxon>
        <taxon>Bacillota</taxon>
        <taxon>Negativicutes</taxon>
        <taxon>Veillonellales</taxon>
        <taxon>Veillonellaceae</taxon>
        <taxon>Veillonella</taxon>
    </lineage>
</organism>
<comment type="catalytic activity">
    <reaction evidence="9 10">
        <text>L-glutamyl-tRNA(Gln) + L-glutamine + ATP + H2O = L-glutaminyl-tRNA(Gln) + L-glutamate + ADP + phosphate + H(+)</text>
        <dbReference type="Rhea" id="RHEA:17521"/>
        <dbReference type="Rhea" id="RHEA-COMP:9681"/>
        <dbReference type="Rhea" id="RHEA-COMP:9684"/>
        <dbReference type="ChEBI" id="CHEBI:15377"/>
        <dbReference type="ChEBI" id="CHEBI:15378"/>
        <dbReference type="ChEBI" id="CHEBI:29985"/>
        <dbReference type="ChEBI" id="CHEBI:30616"/>
        <dbReference type="ChEBI" id="CHEBI:43474"/>
        <dbReference type="ChEBI" id="CHEBI:58359"/>
        <dbReference type="ChEBI" id="CHEBI:78520"/>
        <dbReference type="ChEBI" id="CHEBI:78521"/>
        <dbReference type="ChEBI" id="CHEBI:456216"/>
    </reaction>
</comment>
<sequence>MSSKYETVVGLEVHTELKTNSKIFCGCTTEFGGAQNTHVCPVCLGLPGVLPVLNKKVVEYAIKVGLALNCEILHFNKFDRKNYYYPDLPKNWQTSQYDLPICLNGHLDVEVNGETRRIRITRIHMEEDAGKLVHSGNTISDSNSSNVDYNRTGVPLLEIVSEPDIRSGAEAKAYVEKLRSILQYLDVTDARMEEGSLRCDANISVRLRGTEKLGTKSEIKNMNTLTGIQKGIEYEALRQAMLIEEGGQVIQETRTWDDAQGITLSMRKKEAENDYRYFPEPDLVPIIITDEEIEAVRAELPELPDQKMDRFVNQYGLSVEDSTILTSTRQMADYLDATVNAGSDAKTASNWILGDLSKMVNENGLTFGESKVPAENLAGMIALMDKGTISGKIAKKVIVSMWESGKDADTIVKEEGLVQITDTGAIEEIVKQVIANNPQPVEDFKSGNGKAIGFLVGQVMKESKGRANPGVVNQLLQKHLND</sequence>
<dbReference type="Gene3D" id="1.10.150.380">
    <property type="entry name" value="GatB domain, N-terminal subdomain"/>
    <property type="match status" value="1"/>
</dbReference>
<dbReference type="InterPro" id="IPR014746">
    <property type="entry name" value="Gln_synth/guanido_kin_cat_dom"/>
</dbReference>
<dbReference type="NCBIfam" id="NF004014">
    <property type="entry name" value="PRK05477.1-4"/>
    <property type="match status" value="1"/>
</dbReference>
<evidence type="ECO:0000313" key="13">
    <source>
        <dbReference type="Proteomes" id="UP001272515"/>
    </source>
</evidence>
<evidence type="ECO:0000256" key="5">
    <source>
        <dbReference type="ARBA" id="ARBA00022840"/>
    </source>
</evidence>
<protein>
    <recommendedName>
        <fullName evidence="10">Aspartyl/glutamyl-tRNA(Asn/Gln) amidotransferase subunit B</fullName>
        <shortName evidence="10">Asp/Glu-ADT subunit B</shortName>
        <ecNumber evidence="10">6.3.5.-</ecNumber>
    </recommendedName>
</protein>
<dbReference type="PROSITE" id="PS01234">
    <property type="entry name" value="GATB"/>
    <property type="match status" value="1"/>
</dbReference>
<evidence type="ECO:0000256" key="1">
    <source>
        <dbReference type="ARBA" id="ARBA00005306"/>
    </source>
</evidence>
<feature type="domain" description="Asn/Gln amidotransferase" evidence="11">
    <location>
        <begin position="333"/>
        <end position="480"/>
    </location>
</feature>
<keyword evidence="4 10" id="KW-0547">Nucleotide-binding</keyword>
<keyword evidence="13" id="KW-1185">Reference proteome</keyword>
<evidence type="ECO:0000256" key="3">
    <source>
        <dbReference type="ARBA" id="ARBA00022598"/>
    </source>
</evidence>
<comment type="similarity">
    <text evidence="1 10">Belongs to the GatB/GatE family. GatB subfamily.</text>
</comment>
<dbReference type="HAMAP" id="MF_00121">
    <property type="entry name" value="GatB"/>
    <property type="match status" value="1"/>
</dbReference>
<keyword evidence="6 10" id="KW-0648">Protein biosynthesis</keyword>
<proteinExistence type="inferred from homology"/>
<dbReference type="InterPro" id="IPR003789">
    <property type="entry name" value="Asn/Gln_tRNA_amidoTrase-B-like"/>
</dbReference>
<dbReference type="InterPro" id="IPR006075">
    <property type="entry name" value="Asn/Gln-tRNA_Trfase_suB/E_cat"/>
</dbReference>
<evidence type="ECO:0000256" key="8">
    <source>
        <dbReference type="ARBA" id="ARBA00047380"/>
    </source>
</evidence>
<comment type="catalytic activity">
    <reaction evidence="8 10">
        <text>L-aspartyl-tRNA(Asn) + L-glutamine + ATP + H2O = L-asparaginyl-tRNA(Asn) + L-glutamate + ADP + phosphate + 2 H(+)</text>
        <dbReference type="Rhea" id="RHEA:14513"/>
        <dbReference type="Rhea" id="RHEA-COMP:9674"/>
        <dbReference type="Rhea" id="RHEA-COMP:9677"/>
        <dbReference type="ChEBI" id="CHEBI:15377"/>
        <dbReference type="ChEBI" id="CHEBI:15378"/>
        <dbReference type="ChEBI" id="CHEBI:29985"/>
        <dbReference type="ChEBI" id="CHEBI:30616"/>
        <dbReference type="ChEBI" id="CHEBI:43474"/>
        <dbReference type="ChEBI" id="CHEBI:58359"/>
        <dbReference type="ChEBI" id="CHEBI:78515"/>
        <dbReference type="ChEBI" id="CHEBI:78516"/>
        <dbReference type="ChEBI" id="CHEBI:456216"/>
    </reaction>
</comment>
<dbReference type="NCBIfam" id="TIGR00133">
    <property type="entry name" value="gatB"/>
    <property type="match status" value="1"/>
</dbReference>
<keyword evidence="3 10" id="KW-0436">Ligase</keyword>
<dbReference type="SUPFAM" id="SSF55931">
    <property type="entry name" value="Glutamine synthetase/guanido kinase"/>
    <property type="match status" value="1"/>
</dbReference>
<evidence type="ECO:0000313" key="12">
    <source>
        <dbReference type="EMBL" id="MDV5087945.1"/>
    </source>
</evidence>
<dbReference type="InterPro" id="IPR017958">
    <property type="entry name" value="Gln-tRNA_amidoTrfase_suB_CS"/>
</dbReference>
<dbReference type="Pfam" id="PF02637">
    <property type="entry name" value="GatB_Yqey"/>
    <property type="match status" value="1"/>
</dbReference>
<dbReference type="EMBL" id="JAWJZB010000003">
    <property type="protein sequence ID" value="MDV5087945.1"/>
    <property type="molecule type" value="Genomic_DNA"/>
</dbReference>
<comment type="caution">
    <text evidence="12">The sequence shown here is derived from an EMBL/GenBank/DDBJ whole genome shotgun (WGS) entry which is preliminary data.</text>
</comment>
<evidence type="ECO:0000256" key="2">
    <source>
        <dbReference type="ARBA" id="ARBA00011123"/>
    </source>
</evidence>